<keyword evidence="11 14" id="KW-1133">Transmembrane helix</keyword>
<protein>
    <recommendedName>
        <fullName evidence="3">histidine kinase</fullName>
        <ecNumber evidence="3">2.7.13.3</ecNumber>
    </recommendedName>
</protein>
<dbReference type="Pfam" id="PF00989">
    <property type="entry name" value="PAS"/>
    <property type="match status" value="1"/>
</dbReference>
<dbReference type="CDD" id="cd00082">
    <property type="entry name" value="HisKA"/>
    <property type="match status" value="1"/>
</dbReference>
<dbReference type="InterPro" id="IPR036890">
    <property type="entry name" value="HATPase_C_sf"/>
</dbReference>
<comment type="catalytic activity">
    <reaction evidence="1">
        <text>ATP + protein L-histidine = ADP + protein N-phospho-L-histidine.</text>
        <dbReference type="EC" id="2.7.13.3"/>
    </reaction>
</comment>
<dbReference type="InterPro" id="IPR000700">
    <property type="entry name" value="PAS-assoc_C"/>
</dbReference>
<dbReference type="RefSeq" id="WP_188400533.1">
    <property type="nucleotide sequence ID" value="NZ_BMCE01000001.1"/>
</dbReference>
<keyword evidence="6" id="KW-0808">Transferase</keyword>
<dbReference type="SMART" id="SM00388">
    <property type="entry name" value="HisKA"/>
    <property type="match status" value="1"/>
</dbReference>
<keyword evidence="5" id="KW-0597">Phosphoprotein</keyword>
<dbReference type="EC" id="2.7.13.3" evidence="3"/>
<dbReference type="EMBL" id="JAFHKS010000044">
    <property type="protein sequence ID" value="MBN3546189.1"/>
    <property type="molecule type" value="Genomic_DNA"/>
</dbReference>
<dbReference type="PRINTS" id="PR00344">
    <property type="entry name" value="BCTRLSENSOR"/>
</dbReference>
<keyword evidence="10" id="KW-0067">ATP-binding</keyword>
<gene>
    <name evidence="19" type="primary">walK</name>
    <name evidence="19" type="ORF">JYA64_12865</name>
</gene>
<dbReference type="GO" id="GO:0016301">
    <property type="term" value="F:kinase activity"/>
    <property type="evidence" value="ECO:0007669"/>
    <property type="project" value="UniProtKB-KW"/>
</dbReference>
<keyword evidence="12" id="KW-0902">Two-component regulatory system</keyword>
<evidence type="ECO:0000256" key="7">
    <source>
        <dbReference type="ARBA" id="ARBA00022692"/>
    </source>
</evidence>
<dbReference type="Gene3D" id="3.30.450.20">
    <property type="entry name" value="PAS domain"/>
    <property type="match status" value="2"/>
</dbReference>
<dbReference type="PANTHER" id="PTHR45453:SF1">
    <property type="entry name" value="PHOSPHATE REGULON SENSOR PROTEIN PHOR"/>
    <property type="match status" value="1"/>
</dbReference>
<accession>A0ABS2ZFS5</accession>
<evidence type="ECO:0000256" key="2">
    <source>
        <dbReference type="ARBA" id="ARBA00004651"/>
    </source>
</evidence>
<dbReference type="InterPro" id="IPR003661">
    <property type="entry name" value="HisK_dim/P_dom"/>
</dbReference>
<keyword evidence="9 19" id="KW-0418">Kinase</keyword>
<dbReference type="InterPro" id="IPR005467">
    <property type="entry name" value="His_kinase_dom"/>
</dbReference>
<evidence type="ECO:0000256" key="8">
    <source>
        <dbReference type="ARBA" id="ARBA00022741"/>
    </source>
</evidence>
<keyword evidence="20" id="KW-1185">Reference proteome</keyword>
<evidence type="ECO:0000259" key="18">
    <source>
        <dbReference type="PROSITE" id="PS50885"/>
    </source>
</evidence>
<evidence type="ECO:0000256" key="13">
    <source>
        <dbReference type="ARBA" id="ARBA00023136"/>
    </source>
</evidence>
<dbReference type="InterPro" id="IPR036097">
    <property type="entry name" value="HisK_dim/P_sf"/>
</dbReference>
<evidence type="ECO:0000256" key="5">
    <source>
        <dbReference type="ARBA" id="ARBA00022553"/>
    </source>
</evidence>
<dbReference type="InterPro" id="IPR004358">
    <property type="entry name" value="Sig_transdc_His_kin-like_C"/>
</dbReference>
<dbReference type="PANTHER" id="PTHR45453">
    <property type="entry name" value="PHOSPHATE REGULON SENSOR PROTEIN PHOR"/>
    <property type="match status" value="1"/>
</dbReference>
<evidence type="ECO:0000256" key="3">
    <source>
        <dbReference type="ARBA" id="ARBA00012438"/>
    </source>
</evidence>
<dbReference type="Pfam" id="PF23846">
    <property type="entry name" value="Cache_WalK"/>
    <property type="match status" value="1"/>
</dbReference>
<keyword evidence="8" id="KW-0547">Nucleotide-binding</keyword>
<evidence type="ECO:0000313" key="19">
    <source>
        <dbReference type="EMBL" id="MBN3546189.1"/>
    </source>
</evidence>
<dbReference type="InterPro" id="IPR003594">
    <property type="entry name" value="HATPase_dom"/>
</dbReference>
<dbReference type="InterPro" id="IPR013767">
    <property type="entry name" value="PAS_fold"/>
</dbReference>
<dbReference type="Gene3D" id="3.30.565.10">
    <property type="entry name" value="Histidine kinase-like ATPase, C-terminal domain"/>
    <property type="match status" value="1"/>
</dbReference>
<dbReference type="InterPro" id="IPR057640">
    <property type="entry name" value="Cache_WalK"/>
</dbReference>
<dbReference type="SUPFAM" id="SSF55874">
    <property type="entry name" value="ATPase domain of HSP90 chaperone/DNA topoisomerase II/histidine kinase"/>
    <property type="match status" value="1"/>
</dbReference>
<dbReference type="InterPro" id="IPR003660">
    <property type="entry name" value="HAMP_dom"/>
</dbReference>
<keyword evidence="7 14" id="KW-0812">Transmembrane</keyword>
<feature type="transmembrane region" description="Helical" evidence="14">
    <location>
        <begin position="12"/>
        <end position="34"/>
    </location>
</feature>
<dbReference type="Pfam" id="PF00672">
    <property type="entry name" value="HAMP"/>
    <property type="match status" value="1"/>
</dbReference>
<feature type="domain" description="Histidine kinase" evidence="15">
    <location>
        <begin position="387"/>
        <end position="604"/>
    </location>
</feature>
<dbReference type="SUPFAM" id="SSF47384">
    <property type="entry name" value="Homodimeric domain of signal transducing histidine kinase"/>
    <property type="match status" value="1"/>
</dbReference>
<dbReference type="Gene3D" id="1.10.8.500">
    <property type="entry name" value="HAMP domain in histidine kinase"/>
    <property type="match status" value="1"/>
</dbReference>
<name>A0ABS2ZFS5_9BACL</name>
<dbReference type="Pfam" id="PF02518">
    <property type="entry name" value="HATPase_c"/>
    <property type="match status" value="1"/>
</dbReference>
<evidence type="ECO:0000259" key="17">
    <source>
        <dbReference type="PROSITE" id="PS50113"/>
    </source>
</evidence>
<dbReference type="PROSITE" id="PS50885">
    <property type="entry name" value="HAMP"/>
    <property type="match status" value="1"/>
</dbReference>
<dbReference type="PROSITE" id="PS50109">
    <property type="entry name" value="HIS_KIN"/>
    <property type="match status" value="1"/>
</dbReference>
<dbReference type="NCBIfam" id="TIGR00229">
    <property type="entry name" value="sensory_box"/>
    <property type="match status" value="1"/>
</dbReference>
<comment type="subcellular location">
    <subcellularLocation>
        <location evidence="2">Cell membrane</location>
        <topology evidence="2">Multi-pass membrane protein</topology>
    </subcellularLocation>
</comment>
<evidence type="ECO:0000256" key="12">
    <source>
        <dbReference type="ARBA" id="ARBA00023012"/>
    </source>
</evidence>
<dbReference type="InterPro" id="IPR049814">
    <property type="entry name" value="Resp_reg_WalK"/>
</dbReference>
<evidence type="ECO:0000259" key="15">
    <source>
        <dbReference type="PROSITE" id="PS50109"/>
    </source>
</evidence>
<dbReference type="PROSITE" id="PS50113">
    <property type="entry name" value="PAC"/>
    <property type="match status" value="1"/>
</dbReference>
<sequence>MDKVNFFKSIHVKFVLIYVLLILIAMQVISVYFINNLEADLRQSFSKSLYDRVNLLEFNIEQKMKDASKYKNSKNEDGEEQVTLEEDIQALIDEEFEEKELQVLNKEGMVLASNKQRLVGQISFNPKIKIALEGTVDDEIMLTPEGERVMVLAKPIQINSDGPTIGAIYLQASIESIFKQIQRINNILVTGTVIALIITGLLGVFLARTITRPMADMRKQALVMARGDFSRKVQLYGDDEIGQLAMTFNNLTTKLQEATAITESERRKLRSVLTYMTDGVIATDRDGAIILMNDRAEEMLNISRQNALGTSLLELLRLNTNYTWEELYNEYESMLLDFSTDDLHYVVRANFSTIQKDDGPINGLICVLHDVTEQEQIDNERREFVFNVSHELRTPLTTMRSYLEALADGAWQDDNIAPRFLEVTQNETERMIRLVTDLLQLSKMDSKDYRFNFREIDLIHFLNGIIDRFDMLEKENIELSRSLPDTLIPVQMDTDKMTQVLDNIISNAMKYSPEGGTITFTAVVIGRKVKVSISDQGVGIPKNNVSKIFDRFFRVDRARSRDIGGTGLGLAIAKEIVLAHGGDIWAESEWGQGTTIHFTLPLRKVKEGPKA</sequence>
<keyword evidence="13 14" id="KW-0472">Membrane</keyword>
<reference evidence="19 20" key="1">
    <citation type="submission" date="2021-01" db="EMBL/GenBank/DDBJ databases">
        <title>Genome Sequencing of Type Strains.</title>
        <authorList>
            <person name="Lemaire J.F."/>
            <person name="Inderbitzin P."/>
            <person name="Collins S.B."/>
            <person name="Wespe N."/>
            <person name="Knight-Connoni V."/>
        </authorList>
    </citation>
    <scope>NUCLEOTIDE SEQUENCE [LARGE SCALE GENOMIC DNA]</scope>
    <source>
        <strain evidence="19 20">DSM 14730</strain>
    </source>
</reference>
<dbReference type="SMART" id="SM00091">
    <property type="entry name" value="PAS"/>
    <property type="match status" value="1"/>
</dbReference>
<evidence type="ECO:0000256" key="1">
    <source>
        <dbReference type="ARBA" id="ARBA00000085"/>
    </source>
</evidence>
<proteinExistence type="predicted"/>
<dbReference type="InterPro" id="IPR035965">
    <property type="entry name" value="PAS-like_dom_sf"/>
</dbReference>
<dbReference type="SMART" id="SM00304">
    <property type="entry name" value="HAMP"/>
    <property type="match status" value="1"/>
</dbReference>
<dbReference type="Pfam" id="PF00512">
    <property type="entry name" value="HisKA"/>
    <property type="match status" value="1"/>
</dbReference>
<feature type="transmembrane region" description="Helical" evidence="14">
    <location>
        <begin position="187"/>
        <end position="210"/>
    </location>
</feature>
<dbReference type="InterPro" id="IPR000014">
    <property type="entry name" value="PAS"/>
</dbReference>
<evidence type="ECO:0000313" key="20">
    <source>
        <dbReference type="Proteomes" id="UP001319060"/>
    </source>
</evidence>
<dbReference type="SUPFAM" id="SSF158472">
    <property type="entry name" value="HAMP domain-like"/>
    <property type="match status" value="1"/>
</dbReference>
<evidence type="ECO:0000256" key="14">
    <source>
        <dbReference type="SAM" id="Phobius"/>
    </source>
</evidence>
<evidence type="ECO:0000259" key="16">
    <source>
        <dbReference type="PROSITE" id="PS50112"/>
    </source>
</evidence>
<comment type="caution">
    <text evidence="19">The sequence shown here is derived from an EMBL/GenBank/DDBJ whole genome shotgun (WGS) entry which is preliminary data.</text>
</comment>
<keyword evidence="4" id="KW-1003">Cell membrane</keyword>
<dbReference type="CDD" id="cd00130">
    <property type="entry name" value="PAS"/>
    <property type="match status" value="1"/>
</dbReference>
<evidence type="ECO:0000256" key="9">
    <source>
        <dbReference type="ARBA" id="ARBA00022777"/>
    </source>
</evidence>
<evidence type="ECO:0000256" key="6">
    <source>
        <dbReference type="ARBA" id="ARBA00022679"/>
    </source>
</evidence>
<dbReference type="SUPFAM" id="SSF55785">
    <property type="entry name" value="PYP-like sensor domain (PAS domain)"/>
    <property type="match status" value="1"/>
</dbReference>
<dbReference type="SMART" id="SM00387">
    <property type="entry name" value="HATPase_c"/>
    <property type="match status" value="1"/>
</dbReference>
<dbReference type="CDD" id="cd00075">
    <property type="entry name" value="HATPase"/>
    <property type="match status" value="1"/>
</dbReference>
<feature type="domain" description="HAMP" evidence="18">
    <location>
        <begin position="208"/>
        <end position="260"/>
    </location>
</feature>
<dbReference type="InterPro" id="IPR050351">
    <property type="entry name" value="BphY/WalK/GraS-like"/>
</dbReference>
<dbReference type="CDD" id="cd06225">
    <property type="entry name" value="HAMP"/>
    <property type="match status" value="1"/>
</dbReference>
<feature type="domain" description="PAC" evidence="17">
    <location>
        <begin position="329"/>
        <end position="383"/>
    </location>
</feature>
<organism evidence="19 20">
    <name type="scientific">Fictibacillus barbaricus</name>
    <dbReference type="NCBI Taxonomy" id="182136"/>
    <lineage>
        <taxon>Bacteria</taxon>
        <taxon>Bacillati</taxon>
        <taxon>Bacillota</taxon>
        <taxon>Bacilli</taxon>
        <taxon>Bacillales</taxon>
        <taxon>Fictibacillaceae</taxon>
        <taxon>Fictibacillus</taxon>
    </lineage>
</organism>
<evidence type="ECO:0000256" key="10">
    <source>
        <dbReference type="ARBA" id="ARBA00022840"/>
    </source>
</evidence>
<dbReference type="Proteomes" id="UP001319060">
    <property type="component" value="Unassembled WGS sequence"/>
</dbReference>
<dbReference type="NCBIfam" id="NF033092">
    <property type="entry name" value="HK_WalK"/>
    <property type="match status" value="1"/>
</dbReference>
<evidence type="ECO:0000256" key="11">
    <source>
        <dbReference type="ARBA" id="ARBA00022989"/>
    </source>
</evidence>
<dbReference type="PROSITE" id="PS50112">
    <property type="entry name" value="PAS"/>
    <property type="match status" value="1"/>
</dbReference>
<evidence type="ECO:0000256" key="4">
    <source>
        <dbReference type="ARBA" id="ARBA00022475"/>
    </source>
</evidence>
<dbReference type="Gene3D" id="1.10.287.130">
    <property type="match status" value="1"/>
</dbReference>
<feature type="domain" description="PAS" evidence="16">
    <location>
        <begin position="265"/>
        <end position="316"/>
    </location>
</feature>